<gene>
    <name evidence="2" type="ORF">GCM10008942_28750</name>
</gene>
<dbReference type="CDD" id="cd01299">
    <property type="entry name" value="Met_dep_hydrolase_A"/>
    <property type="match status" value="1"/>
</dbReference>
<evidence type="ECO:0000313" key="3">
    <source>
        <dbReference type="Proteomes" id="UP001499951"/>
    </source>
</evidence>
<dbReference type="InterPro" id="IPR051781">
    <property type="entry name" value="Metallo-dep_Hydrolase"/>
</dbReference>
<dbReference type="InterPro" id="IPR057744">
    <property type="entry name" value="OTAase-like"/>
</dbReference>
<accession>A0ABN1EYY6</accession>
<dbReference type="InterPro" id="IPR006680">
    <property type="entry name" value="Amidohydro-rel"/>
</dbReference>
<dbReference type="Gene3D" id="2.30.40.10">
    <property type="entry name" value="Urease, subunit C, domain 1"/>
    <property type="match status" value="1"/>
</dbReference>
<feature type="domain" description="Amidohydrolase-related" evidence="1">
    <location>
        <begin position="95"/>
        <end position="436"/>
    </location>
</feature>
<reference evidence="2 3" key="1">
    <citation type="journal article" date="2019" name="Int. J. Syst. Evol. Microbiol.">
        <title>The Global Catalogue of Microorganisms (GCM) 10K type strain sequencing project: providing services to taxonomists for standard genome sequencing and annotation.</title>
        <authorList>
            <consortium name="The Broad Institute Genomics Platform"/>
            <consortium name="The Broad Institute Genome Sequencing Center for Infectious Disease"/>
            <person name="Wu L."/>
            <person name="Ma J."/>
        </authorList>
    </citation>
    <scope>NUCLEOTIDE SEQUENCE [LARGE SCALE GENOMIC DNA]</scope>
    <source>
        <strain evidence="2 3">JCM 15089</strain>
    </source>
</reference>
<dbReference type="Gene3D" id="3.20.20.140">
    <property type="entry name" value="Metal-dependent hydrolases"/>
    <property type="match status" value="1"/>
</dbReference>
<dbReference type="EMBL" id="BAAADD010000007">
    <property type="protein sequence ID" value="GAA0578097.1"/>
    <property type="molecule type" value="Genomic_DNA"/>
</dbReference>
<evidence type="ECO:0000313" key="2">
    <source>
        <dbReference type="EMBL" id="GAA0578097.1"/>
    </source>
</evidence>
<dbReference type="SUPFAM" id="SSF51556">
    <property type="entry name" value="Metallo-dependent hydrolases"/>
    <property type="match status" value="1"/>
</dbReference>
<dbReference type="PANTHER" id="PTHR43135">
    <property type="entry name" value="ALPHA-D-RIBOSE 1-METHYLPHOSPHONATE 5-TRIPHOSPHATE DIPHOSPHATASE"/>
    <property type="match status" value="1"/>
</dbReference>
<dbReference type="Proteomes" id="UP001499951">
    <property type="component" value="Unassembled WGS sequence"/>
</dbReference>
<name>A0ABN1EYY6_9PROT</name>
<dbReference type="SUPFAM" id="SSF51338">
    <property type="entry name" value="Composite domain of metallo-dependent hydrolases"/>
    <property type="match status" value="2"/>
</dbReference>
<organism evidence="2 3">
    <name type="scientific">Rhizomicrobium electricum</name>
    <dbReference type="NCBI Taxonomy" id="480070"/>
    <lineage>
        <taxon>Bacteria</taxon>
        <taxon>Pseudomonadati</taxon>
        <taxon>Pseudomonadota</taxon>
        <taxon>Alphaproteobacteria</taxon>
        <taxon>Micropepsales</taxon>
        <taxon>Micropepsaceae</taxon>
        <taxon>Rhizomicrobium</taxon>
    </lineage>
</organism>
<protein>
    <submittedName>
        <fullName evidence="2">Amidohydrolase family protein</fullName>
    </submittedName>
</protein>
<dbReference type="InterPro" id="IPR032466">
    <property type="entry name" value="Metal_Hydrolase"/>
</dbReference>
<comment type="caution">
    <text evidence="2">The sequence shown here is derived from an EMBL/GenBank/DDBJ whole genome shotgun (WGS) entry which is preliminary data.</text>
</comment>
<dbReference type="PANTHER" id="PTHR43135:SF3">
    <property type="entry name" value="ALPHA-D-RIBOSE 1-METHYLPHOSPHONATE 5-TRIPHOSPHATE DIPHOSPHATASE"/>
    <property type="match status" value="1"/>
</dbReference>
<dbReference type="InterPro" id="IPR011059">
    <property type="entry name" value="Metal-dep_hydrolase_composite"/>
</dbReference>
<proteinExistence type="predicted"/>
<evidence type="ECO:0000259" key="1">
    <source>
        <dbReference type="Pfam" id="PF01979"/>
    </source>
</evidence>
<keyword evidence="3" id="KW-1185">Reference proteome</keyword>
<sequence>MCEFAPALQCERTDAGRKMINKFVAGLMTATLIAGAAHADAVHCGKLLDVRAGKILSDQVVVFDAHGVITAVGPAATVVLPQGTKVTNLPALTCLPGLIDAHTHLTGNATDHGYQALGISVPRAATIGVKNARITLMAGFTTVRDVGADGYADVAVRDAVDAGDVPGPRMLVAGPMISITGGHGDDNLLPFEFHHSADGVADGPWALRAKVRQNVKYGVDLIKIAASGGVLSKGDAAGGEQLTLEEMQAIVAEAHKLGRKVAAHAHGTGAIKDAILAGVDSVEHSSLIDAEGIKLAKAHGTFLVFDIYNDDFILSEGLKNGMLPESIEKEKAIGRLQRENFKKAFLGGARMAFGTDAAVYPHGDNAKQFAKMVEWGMKPIDALRAATLNAAELQGWKDKVGELALGHYADLIAVAGDPLADVTVLQHVAFVMKGGVVAKIE</sequence>
<dbReference type="Pfam" id="PF01979">
    <property type="entry name" value="Amidohydro_1"/>
    <property type="match status" value="1"/>
</dbReference>